<keyword evidence="3" id="KW-1185">Reference proteome</keyword>
<evidence type="ECO:0000313" key="2">
    <source>
        <dbReference type="EMBL" id="KAA1120026.1"/>
    </source>
</evidence>
<evidence type="ECO:0000313" key="3">
    <source>
        <dbReference type="Proteomes" id="UP000324748"/>
    </source>
</evidence>
<proteinExistence type="predicted"/>
<organism evidence="2 3">
    <name type="scientific">Puccinia graminis f. sp. tritici</name>
    <dbReference type="NCBI Taxonomy" id="56615"/>
    <lineage>
        <taxon>Eukaryota</taxon>
        <taxon>Fungi</taxon>
        <taxon>Dikarya</taxon>
        <taxon>Basidiomycota</taxon>
        <taxon>Pucciniomycotina</taxon>
        <taxon>Pucciniomycetes</taxon>
        <taxon>Pucciniales</taxon>
        <taxon>Pucciniaceae</taxon>
        <taxon>Puccinia</taxon>
    </lineage>
</organism>
<dbReference type="EMBL" id="VSWC01000001">
    <property type="protein sequence ID" value="KAA1120026.1"/>
    <property type="molecule type" value="Genomic_DNA"/>
</dbReference>
<sequence>MDRLFKYEIECYNPTYGLRPSHPPSPDTISSTKAKETSCDSSKKPMIKPKIFHSHCARIVNSVLSSSGISSHNGQEGTHSSSKALEPKARMKLDDLQ</sequence>
<name>A0A5B0R3B5_PUCGR</name>
<feature type="compositionally biased region" description="Basic and acidic residues" evidence="1">
    <location>
        <begin position="33"/>
        <end position="43"/>
    </location>
</feature>
<dbReference type="AlphaFoldDB" id="A0A5B0R3B5"/>
<gene>
    <name evidence="2" type="primary">MDM34_3</name>
    <name evidence="2" type="ORF">PGT21_037008</name>
</gene>
<feature type="region of interest" description="Disordered" evidence="1">
    <location>
        <begin position="16"/>
        <end position="46"/>
    </location>
</feature>
<comment type="caution">
    <text evidence="2">The sequence shown here is derived from an EMBL/GenBank/DDBJ whole genome shotgun (WGS) entry which is preliminary data.</text>
</comment>
<protein>
    <submittedName>
        <fullName evidence="2">ERMES complex subunit</fullName>
    </submittedName>
</protein>
<dbReference type="Proteomes" id="UP000324748">
    <property type="component" value="Unassembled WGS sequence"/>
</dbReference>
<feature type="region of interest" description="Disordered" evidence="1">
    <location>
        <begin position="67"/>
        <end position="97"/>
    </location>
</feature>
<evidence type="ECO:0000256" key="1">
    <source>
        <dbReference type="SAM" id="MobiDB-lite"/>
    </source>
</evidence>
<feature type="compositionally biased region" description="Basic and acidic residues" evidence="1">
    <location>
        <begin position="85"/>
        <end position="97"/>
    </location>
</feature>
<reference evidence="2 3" key="1">
    <citation type="submission" date="2019-05" db="EMBL/GenBank/DDBJ databases">
        <title>Emergence of the Ug99 lineage of the wheat stem rust pathogen through somatic hybridization.</title>
        <authorList>
            <person name="Li F."/>
            <person name="Upadhyaya N.M."/>
            <person name="Sperschneider J."/>
            <person name="Matny O."/>
            <person name="Nguyen-Phuc H."/>
            <person name="Mago R."/>
            <person name="Raley C."/>
            <person name="Miller M.E."/>
            <person name="Silverstein K.A.T."/>
            <person name="Henningsen E."/>
            <person name="Hirsch C.D."/>
            <person name="Visser B."/>
            <person name="Pretorius Z.A."/>
            <person name="Steffenson B.J."/>
            <person name="Schwessinger B."/>
            <person name="Dodds P.N."/>
            <person name="Figueroa M."/>
        </authorList>
    </citation>
    <scope>NUCLEOTIDE SEQUENCE [LARGE SCALE GENOMIC DNA]</scope>
    <source>
        <strain evidence="2">21-0</strain>
    </source>
</reference>
<accession>A0A5B0R3B5</accession>